<comment type="cofactor">
    <cofactor evidence="2">
        <name>[4Fe-4S] cluster</name>
        <dbReference type="ChEBI" id="CHEBI:49883"/>
    </cofactor>
</comment>
<gene>
    <name evidence="21" type="ORF">BJP36_12740</name>
</gene>
<dbReference type="InterPro" id="IPR050482">
    <property type="entry name" value="Sensor_HK_TwoCompSys"/>
</dbReference>
<evidence type="ECO:0000256" key="14">
    <source>
        <dbReference type="ARBA" id="ARBA00023004"/>
    </source>
</evidence>
<evidence type="ECO:0000256" key="4">
    <source>
        <dbReference type="ARBA" id="ARBA00012438"/>
    </source>
</evidence>
<dbReference type="Gene3D" id="1.20.5.1930">
    <property type="match status" value="1"/>
</dbReference>
<evidence type="ECO:0000256" key="3">
    <source>
        <dbReference type="ARBA" id="ARBA00004496"/>
    </source>
</evidence>
<keyword evidence="11" id="KW-0547">Nucleotide-binding</keyword>
<accession>A0A1D9FZF0</accession>
<dbReference type="GO" id="GO:0005524">
    <property type="term" value="F:ATP binding"/>
    <property type="evidence" value="ECO:0007669"/>
    <property type="project" value="UniProtKB-KW"/>
</dbReference>
<dbReference type="PANTHER" id="PTHR24421">
    <property type="entry name" value="NITRATE/NITRITE SENSOR PROTEIN NARX-RELATED"/>
    <property type="match status" value="1"/>
</dbReference>
<feature type="transmembrane region" description="Helical" evidence="19">
    <location>
        <begin position="22"/>
        <end position="41"/>
    </location>
</feature>
<keyword evidence="9" id="KW-0808">Transferase</keyword>
<dbReference type="InterPro" id="IPR036890">
    <property type="entry name" value="HATPase_C_sf"/>
</dbReference>
<dbReference type="CDD" id="cd16917">
    <property type="entry name" value="HATPase_UhpB-NarQ-NarX-like"/>
    <property type="match status" value="1"/>
</dbReference>
<evidence type="ECO:0000256" key="18">
    <source>
        <dbReference type="ARBA" id="ARBA00030800"/>
    </source>
</evidence>
<proteinExistence type="predicted"/>
<organism evidence="21 22">
    <name type="scientific">Moorena producens (strain JHB)</name>
    <dbReference type="NCBI Taxonomy" id="1454205"/>
    <lineage>
        <taxon>Bacteria</taxon>
        <taxon>Bacillati</taxon>
        <taxon>Cyanobacteriota</taxon>
        <taxon>Cyanophyceae</taxon>
        <taxon>Coleofasciculales</taxon>
        <taxon>Coleofasciculaceae</taxon>
        <taxon>Moorena</taxon>
    </lineage>
</organism>
<dbReference type="InterPro" id="IPR005467">
    <property type="entry name" value="His_kinase_dom"/>
</dbReference>
<evidence type="ECO:0000313" key="21">
    <source>
        <dbReference type="EMBL" id="AOY80665.1"/>
    </source>
</evidence>
<evidence type="ECO:0000256" key="7">
    <source>
        <dbReference type="ARBA" id="ARBA00022490"/>
    </source>
</evidence>
<dbReference type="GO" id="GO:0046872">
    <property type="term" value="F:metal ion binding"/>
    <property type="evidence" value="ECO:0007669"/>
    <property type="project" value="UniProtKB-KW"/>
</dbReference>
<dbReference type="EMBL" id="CP017708">
    <property type="protein sequence ID" value="AOY80665.1"/>
    <property type="molecule type" value="Genomic_DNA"/>
</dbReference>
<evidence type="ECO:0000256" key="10">
    <source>
        <dbReference type="ARBA" id="ARBA00022723"/>
    </source>
</evidence>
<keyword evidence="19" id="KW-0812">Transmembrane</keyword>
<dbReference type="GO" id="GO:0051539">
    <property type="term" value="F:4 iron, 4 sulfur cluster binding"/>
    <property type="evidence" value="ECO:0007669"/>
    <property type="project" value="UniProtKB-KW"/>
</dbReference>
<dbReference type="PANTHER" id="PTHR24421:SF10">
    <property type="entry name" value="NITRATE_NITRITE SENSOR PROTEIN NARQ"/>
    <property type="match status" value="1"/>
</dbReference>
<dbReference type="GO" id="GO:0000155">
    <property type="term" value="F:phosphorelay sensor kinase activity"/>
    <property type="evidence" value="ECO:0007669"/>
    <property type="project" value="InterPro"/>
</dbReference>
<reference evidence="22" key="1">
    <citation type="submission" date="2016-10" db="EMBL/GenBank/DDBJ databases">
        <title>Comparative genomics uncovers the prolific and rare metabolic potential of the cyanobacterial genus Moorea.</title>
        <authorList>
            <person name="Leao T."/>
            <person name="Castelao G."/>
            <person name="Korobeynikov A."/>
            <person name="Monroe E.A."/>
            <person name="Podell S."/>
            <person name="Glukhov E."/>
            <person name="Allen E."/>
            <person name="Gerwick W.H."/>
            <person name="Gerwick L."/>
        </authorList>
    </citation>
    <scope>NUCLEOTIDE SEQUENCE [LARGE SCALE GENOMIC DNA]</scope>
    <source>
        <strain evidence="22">JHB</strain>
    </source>
</reference>
<dbReference type="InterPro" id="IPR004358">
    <property type="entry name" value="Sig_transdc_His_kin-like_C"/>
</dbReference>
<evidence type="ECO:0000256" key="17">
    <source>
        <dbReference type="ARBA" id="ARBA00024827"/>
    </source>
</evidence>
<protein>
    <recommendedName>
        <fullName evidence="5">Oxygen sensor histidine kinase NreB</fullName>
        <ecNumber evidence="4">2.7.13.3</ecNumber>
    </recommendedName>
    <alternativeName>
        <fullName evidence="18">Nitrogen regulation protein B</fullName>
    </alternativeName>
</protein>
<dbReference type="GO" id="GO:0016020">
    <property type="term" value="C:membrane"/>
    <property type="evidence" value="ECO:0007669"/>
    <property type="project" value="InterPro"/>
</dbReference>
<keyword evidence="15" id="KW-0902">Two-component regulatory system</keyword>
<evidence type="ECO:0000256" key="13">
    <source>
        <dbReference type="ARBA" id="ARBA00022840"/>
    </source>
</evidence>
<feature type="transmembrane region" description="Helical" evidence="19">
    <location>
        <begin position="173"/>
        <end position="200"/>
    </location>
</feature>
<evidence type="ECO:0000256" key="16">
    <source>
        <dbReference type="ARBA" id="ARBA00023014"/>
    </source>
</evidence>
<dbReference type="GO" id="GO:0046983">
    <property type="term" value="F:protein dimerization activity"/>
    <property type="evidence" value="ECO:0007669"/>
    <property type="project" value="InterPro"/>
</dbReference>
<dbReference type="PRINTS" id="PR00344">
    <property type="entry name" value="BCTRLSENSOR"/>
</dbReference>
<dbReference type="InterPro" id="IPR003594">
    <property type="entry name" value="HATPase_dom"/>
</dbReference>
<dbReference type="SUPFAM" id="SSF55874">
    <property type="entry name" value="ATPase domain of HSP90 chaperone/DNA topoisomerase II/histidine kinase"/>
    <property type="match status" value="1"/>
</dbReference>
<keyword evidence="10" id="KW-0479">Metal-binding</keyword>
<sequence length="414" mass="46617">MSARTTPQVSTINPSIPKILRYLEWACLIMTILLLLFLILNKSLSNETKGSDYLISFCVLGVLAILSFFFPIRRPMWQRRVYVFAGISCVLVTIIFSDAGLGLFVFLYLAKSCFLLRRRDVIITVVLVGITWHVGFAWRLTNDLLTDLSKPIAEQQARFEKNLQTLQETPQVFIAQLIFTELVVYISLSVLITLLCLSLVAEYRSRQQAIALTQEVELLAADLERTRIARDIHDSLGHTLTSLDVQLELAQRLYERNSNQLQPALDTAKLLASQSLQEVRRAVTTMREETFDLNKALPQLLESFISHPSITVKSKIDLPQLPLQTNHQLYCVVKEGLENIRKHSQAQVIHLKGYASADAVILELKDDGIGFDIAKPTQGFGLRGMQERVQLIGGSIQLDSTPGQGSCIQIRIPR</sequence>
<evidence type="ECO:0000256" key="12">
    <source>
        <dbReference type="ARBA" id="ARBA00022777"/>
    </source>
</evidence>
<keyword evidence="19" id="KW-1133">Transmembrane helix</keyword>
<comment type="catalytic activity">
    <reaction evidence="1">
        <text>ATP + protein L-histidine = ADP + protein N-phospho-L-histidine.</text>
        <dbReference type="EC" id="2.7.13.3"/>
    </reaction>
</comment>
<evidence type="ECO:0000256" key="6">
    <source>
        <dbReference type="ARBA" id="ARBA00022485"/>
    </source>
</evidence>
<evidence type="ECO:0000256" key="9">
    <source>
        <dbReference type="ARBA" id="ARBA00022679"/>
    </source>
</evidence>
<dbReference type="AlphaFoldDB" id="A0A1D9FZF0"/>
<dbReference type="GO" id="GO:0005737">
    <property type="term" value="C:cytoplasm"/>
    <property type="evidence" value="ECO:0007669"/>
    <property type="project" value="UniProtKB-SubCell"/>
</dbReference>
<evidence type="ECO:0000256" key="1">
    <source>
        <dbReference type="ARBA" id="ARBA00000085"/>
    </source>
</evidence>
<keyword evidence="16" id="KW-0411">Iron-sulfur</keyword>
<comment type="function">
    <text evidence="17">Member of the two-component regulatory system NreB/NreC involved in the control of dissimilatory nitrate/nitrite reduction in response to oxygen. NreB functions as a direct oxygen sensor histidine kinase which is autophosphorylated, in the absence of oxygen, probably at the conserved histidine residue, and transfers its phosphate group probably to a conserved aspartate residue of NreC. NreB/NreC activates the expression of the nitrate (narGHJI) and nitrite (nir) reductase operons, as well as the putative nitrate transporter gene narT.</text>
</comment>
<dbReference type="PROSITE" id="PS50109">
    <property type="entry name" value="HIS_KIN"/>
    <property type="match status" value="1"/>
</dbReference>
<evidence type="ECO:0000256" key="11">
    <source>
        <dbReference type="ARBA" id="ARBA00022741"/>
    </source>
</evidence>
<feature type="transmembrane region" description="Helical" evidence="19">
    <location>
        <begin position="82"/>
        <end position="109"/>
    </location>
</feature>
<keyword evidence="8" id="KW-0597">Phosphoprotein</keyword>
<dbReference type="Pfam" id="PF07730">
    <property type="entry name" value="HisKA_3"/>
    <property type="match status" value="1"/>
</dbReference>
<dbReference type="Proteomes" id="UP000176944">
    <property type="component" value="Chromosome"/>
</dbReference>
<dbReference type="Gene3D" id="3.30.565.10">
    <property type="entry name" value="Histidine kinase-like ATPase, C-terminal domain"/>
    <property type="match status" value="1"/>
</dbReference>
<comment type="subcellular location">
    <subcellularLocation>
        <location evidence="3">Cytoplasm</location>
    </subcellularLocation>
</comment>
<dbReference type="Pfam" id="PF02518">
    <property type="entry name" value="HATPase_c"/>
    <property type="match status" value="1"/>
</dbReference>
<keyword evidence="14" id="KW-0408">Iron</keyword>
<evidence type="ECO:0000256" key="5">
    <source>
        <dbReference type="ARBA" id="ARBA00017322"/>
    </source>
</evidence>
<feature type="domain" description="Histidine kinase" evidence="20">
    <location>
        <begin position="231"/>
        <end position="414"/>
    </location>
</feature>
<feature type="transmembrane region" description="Helical" evidence="19">
    <location>
        <begin position="121"/>
        <end position="140"/>
    </location>
</feature>
<evidence type="ECO:0000256" key="8">
    <source>
        <dbReference type="ARBA" id="ARBA00022553"/>
    </source>
</evidence>
<evidence type="ECO:0000313" key="22">
    <source>
        <dbReference type="Proteomes" id="UP000176944"/>
    </source>
</evidence>
<name>A0A1D9FZF0_MOOP1</name>
<dbReference type="EC" id="2.7.13.3" evidence="4"/>
<keyword evidence="12 21" id="KW-0418">Kinase</keyword>
<keyword evidence="19" id="KW-0472">Membrane</keyword>
<feature type="transmembrane region" description="Helical" evidence="19">
    <location>
        <begin position="53"/>
        <end position="70"/>
    </location>
</feature>
<keyword evidence="13" id="KW-0067">ATP-binding</keyword>
<keyword evidence="7" id="KW-0963">Cytoplasm</keyword>
<evidence type="ECO:0000256" key="19">
    <source>
        <dbReference type="SAM" id="Phobius"/>
    </source>
</evidence>
<dbReference type="SMART" id="SM00387">
    <property type="entry name" value="HATPase_c"/>
    <property type="match status" value="1"/>
</dbReference>
<keyword evidence="6" id="KW-0004">4Fe-4S</keyword>
<evidence type="ECO:0000256" key="15">
    <source>
        <dbReference type="ARBA" id="ARBA00023012"/>
    </source>
</evidence>
<evidence type="ECO:0000256" key="2">
    <source>
        <dbReference type="ARBA" id="ARBA00001966"/>
    </source>
</evidence>
<dbReference type="InterPro" id="IPR011712">
    <property type="entry name" value="Sig_transdc_His_kin_sub3_dim/P"/>
</dbReference>
<evidence type="ECO:0000259" key="20">
    <source>
        <dbReference type="PROSITE" id="PS50109"/>
    </source>
</evidence>